<dbReference type="AlphaFoldDB" id="A0A4Z1JAP8"/>
<proteinExistence type="predicted"/>
<name>A0A4Z1JAP8_9HELO</name>
<organism evidence="1 2">
    <name type="scientific">Botrytis elliptica</name>
    <dbReference type="NCBI Taxonomy" id="278938"/>
    <lineage>
        <taxon>Eukaryota</taxon>
        <taxon>Fungi</taxon>
        <taxon>Dikarya</taxon>
        <taxon>Ascomycota</taxon>
        <taxon>Pezizomycotina</taxon>
        <taxon>Leotiomycetes</taxon>
        <taxon>Helotiales</taxon>
        <taxon>Sclerotiniaceae</taxon>
        <taxon>Botrytis</taxon>
    </lineage>
</organism>
<protein>
    <submittedName>
        <fullName evidence="1">Uncharacterized protein</fullName>
    </submittedName>
</protein>
<dbReference type="EMBL" id="PQXM01000691">
    <property type="protein sequence ID" value="TGO70628.1"/>
    <property type="molecule type" value="Genomic_DNA"/>
</dbReference>
<keyword evidence="2" id="KW-1185">Reference proteome</keyword>
<evidence type="ECO:0000313" key="1">
    <source>
        <dbReference type="EMBL" id="TGO70628.1"/>
    </source>
</evidence>
<accession>A0A4Z1JAP8</accession>
<comment type="caution">
    <text evidence="1">The sequence shown here is derived from an EMBL/GenBank/DDBJ whole genome shotgun (WGS) entry which is preliminary data.</text>
</comment>
<evidence type="ECO:0000313" key="2">
    <source>
        <dbReference type="Proteomes" id="UP000297229"/>
    </source>
</evidence>
<dbReference type="Proteomes" id="UP000297229">
    <property type="component" value="Unassembled WGS sequence"/>
</dbReference>
<gene>
    <name evidence="1" type="ORF">BELL_0693g00030</name>
</gene>
<sequence>MPEAEAVVEGITNVPLLHIVTTGILNARSRSITTARVTSKREKRPPISMDRYGADGGAGAAAAAMEVYVCRRKHLSQLLAVRFSRNEELLWMLAMIKIASKPRARKRDTDSQAFDTRSYTSGHYAFAHISMH</sequence>
<reference evidence="1 2" key="1">
    <citation type="submission" date="2017-12" db="EMBL/GenBank/DDBJ databases">
        <title>Comparative genomics of Botrytis spp.</title>
        <authorList>
            <person name="Valero-Jimenez C.A."/>
            <person name="Tapia P."/>
            <person name="Veloso J."/>
            <person name="Silva-Moreno E."/>
            <person name="Staats M."/>
            <person name="Valdes J.H."/>
            <person name="Van Kan J.A.L."/>
        </authorList>
    </citation>
    <scope>NUCLEOTIDE SEQUENCE [LARGE SCALE GENOMIC DNA]</scope>
    <source>
        <strain evidence="1 2">Be9601</strain>
    </source>
</reference>